<name>A0A2I4ALP2_AUSLI</name>
<proteinExistence type="predicted"/>
<evidence type="ECO:0000313" key="3">
    <source>
        <dbReference type="RefSeq" id="XP_013856414.1"/>
    </source>
</evidence>
<reference evidence="3" key="1">
    <citation type="submission" date="2025-08" db="UniProtKB">
        <authorList>
            <consortium name="RefSeq"/>
        </authorList>
    </citation>
    <scope>IDENTIFICATION</scope>
</reference>
<accession>A0A2I4ALP2</accession>
<dbReference type="Proteomes" id="UP000192220">
    <property type="component" value="Unplaced"/>
</dbReference>
<dbReference type="GeneID" id="106512306"/>
<gene>
    <name evidence="3" type="primary">LOC106512306</name>
</gene>
<dbReference type="OrthoDB" id="8960909at2759"/>
<dbReference type="KEGG" id="alim:106512306"/>
<evidence type="ECO:0000256" key="1">
    <source>
        <dbReference type="SAM" id="MobiDB-lite"/>
    </source>
</evidence>
<dbReference type="InParanoid" id="A0A2I4ALP2"/>
<protein>
    <submittedName>
        <fullName evidence="3">Uncharacterized protein LOC106512306</fullName>
    </submittedName>
</protein>
<dbReference type="AlphaFoldDB" id="A0A2I4ALP2"/>
<organism evidence="2 3">
    <name type="scientific">Austrofundulus limnaeus</name>
    <name type="common">Annual killifish</name>
    <dbReference type="NCBI Taxonomy" id="52670"/>
    <lineage>
        <taxon>Eukaryota</taxon>
        <taxon>Metazoa</taxon>
        <taxon>Chordata</taxon>
        <taxon>Craniata</taxon>
        <taxon>Vertebrata</taxon>
        <taxon>Euteleostomi</taxon>
        <taxon>Actinopterygii</taxon>
        <taxon>Neopterygii</taxon>
        <taxon>Teleostei</taxon>
        <taxon>Neoteleostei</taxon>
        <taxon>Acanthomorphata</taxon>
        <taxon>Ovalentaria</taxon>
        <taxon>Atherinomorphae</taxon>
        <taxon>Cyprinodontiformes</taxon>
        <taxon>Rivulidae</taxon>
        <taxon>Austrofundulus</taxon>
    </lineage>
</organism>
<evidence type="ECO:0000313" key="2">
    <source>
        <dbReference type="Proteomes" id="UP000192220"/>
    </source>
</evidence>
<sequence length="415" mass="47517">MGKRQSKSKPLEGDERFMFQKHEDSLQFIDKWKAEGLKCTLKVETWQVKVGVLEERRRKEEEGKNRKKVLEEVQKELSAAREWLTESKKRRDLVKESKDRKATLCFVRTGDNDTTVRGKRRQRVQDQEQKPTELTNPDLTNPTTTAPLHPPPYVVTNAKPEVQDNADTLEPGASGMITRSHYKTAQDTSLYSKNTLYPPLPTATLPLIQVADPNGEPGAVMHVFRPWSLLEAQAAVQGVTPYTQDVVKWELDMYDVIHSYKLNGVEAGQALQSSIGKNWARVRGTYTGRDRDGRALPYDTGTSSDGITDNYRVQLEAVFQKMHETFKKKPNYTELNSTKQKPDETVDDFRVRYEEAFRTYSGIQEDDRDSGTYQQQLKQGLISNARKDLGDWVSKHFVNLPSANVPQTMEWLKYA</sequence>
<feature type="compositionally biased region" description="Low complexity" evidence="1">
    <location>
        <begin position="132"/>
        <end position="147"/>
    </location>
</feature>
<keyword evidence="2" id="KW-1185">Reference proteome</keyword>
<feature type="region of interest" description="Disordered" evidence="1">
    <location>
        <begin position="112"/>
        <end position="150"/>
    </location>
</feature>
<feature type="non-terminal residue" evidence="3">
    <location>
        <position position="415"/>
    </location>
</feature>
<dbReference type="RefSeq" id="XP_013856414.1">
    <property type="nucleotide sequence ID" value="XM_014000960.1"/>
</dbReference>